<evidence type="ECO:0000256" key="1">
    <source>
        <dbReference type="SAM" id="Phobius"/>
    </source>
</evidence>
<keyword evidence="1" id="KW-1133">Transmembrane helix</keyword>
<feature type="transmembrane region" description="Helical" evidence="1">
    <location>
        <begin position="41"/>
        <end position="64"/>
    </location>
</feature>
<organism evidence="2 3">
    <name type="scientific">Henosepilachna vigintioctopunctata</name>
    <dbReference type="NCBI Taxonomy" id="420089"/>
    <lineage>
        <taxon>Eukaryota</taxon>
        <taxon>Metazoa</taxon>
        <taxon>Ecdysozoa</taxon>
        <taxon>Arthropoda</taxon>
        <taxon>Hexapoda</taxon>
        <taxon>Insecta</taxon>
        <taxon>Pterygota</taxon>
        <taxon>Neoptera</taxon>
        <taxon>Endopterygota</taxon>
        <taxon>Coleoptera</taxon>
        <taxon>Polyphaga</taxon>
        <taxon>Cucujiformia</taxon>
        <taxon>Coccinelloidea</taxon>
        <taxon>Coccinellidae</taxon>
        <taxon>Epilachninae</taxon>
        <taxon>Epilachnini</taxon>
        <taxon>Henosepilachna</taxon>
    </lineage>
</organism>
<dbReference type="EMBL" id="JARQZJ010000095">
    <property type="protein sequence ID" value="KAK9885472.1"/>
    <property type="molecule type" value="Genomic_DNA"/>
</dbReference>
<evidence type="ECO:0000313" key="3">
    <source>
        <dbReference type="Proteomes" id="UP001431783"/>
    </source>
</evidence>
<name>A0AAW1UYA3_9CUCU</name>
<keyword evidence="3" id="KW-1185">Reference proteome</keyword>
<dbReference type="Proteomes" id="UP001431783">
    <property type="component" value="Unassembled WGS sequence"/>
</dbReference>
<keyword evidence="1" id="KW-0472">Membrane</keyword>
<sequence length="73" mass="8197">SHIRSMYHLSSANQRLLDSGTNFQHNSIIEMLLDHSGLSGFISAIDLKGISVYVIKLMIFPYVISKMKGKDDI</sequence>
<gene>
    <name evidence="2" type="ORF">WA026_010964</name>
</gene>
<proteinExistence type="predicted"/>
<evidence type="ECO:0000313" key="2">
    <source>
        <dbReference type="EMBL" id="KAK9885472.1"/>
    </source>
</evidence>
<reference evidence="2 3" key="1">
    <citation type="submission" date="2023-03" db="EMBL/GenBank/DDBJ databases">
        <title>Genome insight into feeding habits of ladybird beetles.</title>
        <authorList>
            <person name="Li H.-S."/>
            <person name="Huang Y.-H."/>
            <person name="Pang H."/>
        </authorList>
    </citation>
    <scope>NUCLEOTIDE SEQUENCE [LARGE SCALE GENOMIC DNA]</scope>
    <source>
        <strain evidence="2">SYSU_2023b</strain>
        <tissue evidence="2">Whole body</tissue>
    </source>
</reference>
<comment type="caution">
    <text evidence="2">The sequence shown here is derived from an EMBL/GenBank/DDBJ whole genome shotgun (WGS) entry which is preliminary data.</text>
</comment>
<accession>A0AAW1UYA3</accession>
<feature type="non-terminal residue" evidence="2">
    <location>
        <position position="1"/>
    </location>
</feature>
<protein>
    <submittedName>
        <fullName evidence="2">Uncharacterized protein</fullName>
    </submittedName>
</protein>
<dbReference type="AlphaFoldDB" id="A0AAW1UYA3"/>
<keyword evidence="1" id="KW-0812">Transmembrane</keyword>